<name>A0AAD5WIS1_PARTN</name>
<gene>
    <name evidence="1" type="ORF">KIN20_032827</name>
</gene>
<evidence type="ECO:0000313" key="1">
    <source>
        <dbReference type="EMBL" id="KAJ1370973.1"/>
    </source>
</evidence>
<protein>
    <submittedName>
        <fullName evidence="1">Uncharacterized protein</fullName>
    </submittedName>
</protein>
<proteinExistence type="predicted"/>
<accession>A0AAD5WIS1</accession>
<comment type="caution">
    <text evidence="1">The sequence shown here is derived from an EMBL/GenBank/DDBJ whole genome shotgun (WGS) entry which is preliminary data.</text>
</comment>
<dbReference type="Proteomes" id="UP001196413">
    <property type="component" value="Unassembled WGS sequence"/>
</dbReference>
<dbReference type="AlphaFoldDB" id="A0AAD5WIS1"/>
<sequence>MRRKIDLCIAHSGCTPSCVWTLKCSFHHDRIKEAEKWESRLNNIHHVTLTRINNKA</sequence>
<evidence type="ECO:0000313" key="2">
    <source>
        <dbReference type="Proteomes" id="UP001196413"/>
    </source>
</evidence>
<keyword evidence="2" id="KW-1185">Reference proteome</keyword>
<reference evidence="1" key="1">
    <citation type="submission" date="2021-06" db="EMBL/GenBank/DDBJ databases">
        <title>Parelaphostrongylus tenuis whole genome reference sequence.</title>
        <authorList>
            <person name="Garwood T.J."/>
            <person name="Larsen P.A."/>
            <person name="Fountain-Jones N.M."/>
            <person name="Garbe J.R."/>
            <person name="Macchietto M.G."/>
            <person name="Kania S.A."/>
            <person name="Gerhold R.W."/>
            <person name="Richards J.E."/>
            <person name="Wolf T.M."/>
        </authorList>
    </citation>
    <scope>NUCLEOTIDE SEQUENCE</scope>
    <source>
        <strain evidence="1">MNPRO001-30</strain>
        <tissue evidence="1">Meninges</tissue>
    </source>
</reference>
<organism evidence="1 2">
    <name type="scientific">Parelaphostrongylus tenuis</name>
    <name type="common">Meningeal worm</name>
    <dbReference type="NCBI Taxonomy" id="148309"/>
    <lineage>
        <taxon>Eukaryota</taxon>
        <taxon>Metazoa</taxon>
        <taxon>Ecdysozoa</taxon>
        <taxon>Nematoda</taxon>
        <taxon>Chromadorea</taxon>
        <taxon>Rhabditida</taxon>
        <taxon>Rhabditina</taxon>
        <taxon>Rhabditomorpha</taxon>
        <taxon>Strongyloidea</taxon>
        <taxon>Metastrongylidae</taxon>
        <taxon>Parelaphostrongylus</taxon>
    </lineage>
</organism>
<dbReference type="EMBL" id="JAHQIW010006888">
    <property type="protein sequence ID" value="KAJ1370973.1"/>
    <property type="molecule type" value="Genomic_DNA"/>
</dbReference>